<keyword evidence="3" id="KW-1185">Reference proteome</keyword>
<dbReference type="AlphaFoldDB" id="A0A164TDF5"/>
<accession>A0A164TDF5</accession>
<gene>
    <name evidence="2" type="ORF">APZ42_025201</name>
</gene>
<proteinExistence type="predicted"/>
<dbReference type="Proteomes" id="UP000076858">
    <property type="component" value="Unassembled WGS sequence"/>
</dbReference>
<dbReference type="EMBL" id="LRGB01001830">
    <property type="protein sequence ID" value="KZS10372.1"/>
    <property type="molecule type" value="Genomic_DNA"/>
</dbReference>
<comment type="caution">
    <text evidence="2">The sequence shown here is derived from an EMBL/GenBank/DDBJ whole genome shotgun (WGS) entry which is preliminary data.</text>
</comment>
<keyword evidence="1" id="KW-0812">Transmembrane</keyword>
<feature type="transmembrane region" description="Helical" evidence="1">
    <location>
        <begin position="21"/>
        <end position="42"/>
    </location>
</feature>
<name>A0A164TDF5_9CRUS</name>
<protein>
    <submittedName>
        <fullName evidence="2">Uncharacterized protein</fullName>
    </submittedName>
</protein>
<evidence type="ECO:0000313" key="2">
    <source>
        <dbReference type="EMBL" id="KZS10372.1"/>
    </source>
</evidence>
<evidence type="ECO:0000256" key="1">
    <source>
        <dbReference type="SAM" id="Phobius"/>
    </source>
</evidence>
<evidence type="ECO:0000313" key="3">
    <source>
        <dbReference type="Proteomes" id="UP000076858"/>
    </source>
</evidence>
<sequence>MAEVEIPYLFHSFVSFPHPSIHIYLIFLLNIKYYLITMWHMVSNPI</sequence>
<organism evidence="2 3">
    <name type="scientific">Daphnia magna</name>
    <dbReference type="NCBI Taxonomy" id="35525"/>
    <lineage>
        <taxon>Eukaryota</taxon>
        <taxon>Metazoa</taxon>
        <taxon>Ecdysozoa</taxon>
        <taxon>Arthropoda</taxon>
        <taxon>Crustacea</taxon>
        <taxon>Branchiopoda</taxon>
        <taxon>Diplostraca</taxon>
        <taxon>Cladocera</taxon>
        <taxon>Anomopoda</taxon>
        <taxon>Daphniidae</taxon>
        <taxon>Daphnia</taxon>
    </lineage>
</organism>
<keyword evidence="1" id="KW-0472">Membrane</keyword>
<reference evidence="2 3" key="1">
    <citation type="submission" date="2016-03" db="EMBL/GenBank/DDBJ databases">
        <title>EvidentialGene: Evidence-directed Construction of Genes on Genomes.</title>
        <authorList>
            <person name="Gilbert D.G."/>
            <person name="Choi J.-H."/>
            <person name="Mockaitis K."/>
            <person name="Colbourne J."/>
            <person name="Pfrender M."/>
        </authorList>
    </citation>
    <scope>NUCLEOTIDE SEQUENCE [LARGE SCALE GENOMIC DNA]</scope>
    <source>
        <strain evidence="2 3">Xinb3</strain>
        <tissue evidence="2">Complete organism</tissue>
    </source>
</reference>
<keyword evidence="1" id="KW-1133">Transmembrane helix</keyword>